<dbReference type="InterPro" id="IPR007110">
    <property type="entry name" value="Ig-like_dom"/>
</dbReference>
<dbReference type="Gene3D" id="2.60.40.10">
    <property type="entry name" value="Immunoglobulins"/>
    <property type="match status" value="1"/>
</dbReference>
<keyword evidence="8" id="KW-1133">Transmembrane helix</keyword>
<protein>
    <recommendedName>
        <fullName evidence="4">Lysozyme g</fullName>
        <ecNumber evidence="3">3.2.1.17</ecNumber>
    </recommendedName>
    <alternativeName>
        <fullName evidence="7">1,4-beta-N-acetylmuramidase</fullName>
    </alternativeName>
</protein>
<reference evidence="11" key="2">
    <citation type="submission" date="2016-06" db="EMBL/GenBank/DDBJ databases">
        <title>The genome of a short-lived fish provides insights into sex chromosome evolution and the genetic control of aging.</title>
        <authorList>
            <person name="Reichwald K."/>
            <person name="Felder M."/>
            <person name="Petzold A."/>
            <person name="Koch P."/>
            <person name="Groth M."/>
            <person name="Platzer M."/>
        </authorList>
    </citation>
    <scope>NUCLEOTIDE SEQUENCE</scope>
    <source>
        <tissue evidence="11">Brain</tissue>
    </source>
</reference>
<comment type="catalytic activity">
    <reaction evidence="1">
        <text>Hydrolysis of (1-&gt;4)-beta-linkages between N-acetylmuramic acid and N-acetyl-D-glucosamine residues in a peptidoglycan and between N-acetyl-D-glucosamine residues in chitodextrins.</text>
        <dbReference type="EC" id="3.2.1.17"/>
    </reaction>
</comment>
<evidence type="ECO:0000256" key="9">
    <source>
        <dbReference type="SAM" id="SignalP"/>
    </source>
</evidence>
<keyword evidence="9" id="KW-0732">Signal</keyword>
<keyword evidence="6" id="KW-0378">Hydrolase</keyword>
<sequence length="482" mass="53739">MTQSEFCLCVLSYLLLLAEGRPLEPTQVFAAARANAVLPCAVSLSEVTVLEWLHLRGSARLSLHAFMDGKQLMEDQTPEYKDRTSLKEDGSLTLQHVHQNDTGEYRCVFRTGVTRTFQEVKVSLIVVQLSDVSVKIHRTPTRGLVLECEGSSWGLKLDVSIRDVQGNVLANKTGMQEVTDGLHTAVVRVAEDEQTEDVLLVCRAEVSEVKLVKETKIWITDDFRAAAAPGGSLVFPLVLIVFGAVGLCLSICLFICPWNVRTKAAHQISEFLCRMCSRMEEGFQDISTSDKPGELTEYRTLSQMTAKGASNRETGWQSSVEMSRRLAEQDLQRLSPYKNDILDVGRGLHFHPALIAAIISRQSRAGEELKEDGYGKHDPNSFGLMQISKNFHVLKGEPFSKVHIDSGTTYLIHLVKTMTQQKSDWTLERQLKGALVGYISGIEKVLAVATEELDLDSLTPTQDFTNDVIARAQFFAEREYQI</sequence>
<accession>A0A1A8NLI4</accession>
<dbReference type="InterPro" id="IPR023346">
    <property type="entry name" value="Lysozyme-like_dom_sf"/>
</dbReference>
<organism evidence="11">
    <name type="scientific">Nothobranchius rachovii</name>
    <name type="common">bluefin notho</name>
    <dbReference type="NCBI Taxonomy" id="451742"/>
    <lineage>
        <taxon>Eukaryota</taxon>
        <taxon>Metazoa</taxon>
        <taxon>Chordata</taxon>
        <taxon>Craniata</taxon>
        <taxon>Vertebrata</taxon>
        <taxon>Euteleostomi</taxon>
        <taxon>Actinopterygii</taxon>
        <taxon>Neopterygii</taxon>
        <taxon>Teleostei</taxon>
        <taxon>Neoteleostei</taxon>
        <taxon>Acanthomorphata</taxon>
        <taxon>Ovalentaria</taxon>
        <taxon>Atherinomorphae</taxon>
        <taxon>Cyprinodontiformes</taxon>
        <taxon>Nothobranchiidae</taxon>
        <taxon>Nothobranchius</taxon>
    </lineage>
</organism>
<dbReference type="GO" id="GO:0005576">
    <property type="term" value="C:extracellular region"/>
    <property type="evidence" value="ECO:0007669"/>
    <property type="project" value="TreeGrafter"/>
</dbReference>
<dbReference type="Gene3D" id="1.10.530.10">
    <property type="match status" value="1"/>
</dbReference>
<dbReference type="SUPFAM" id="SSF48726">
    <property type="entry name" value="Immunoglobulin"/>
    <property type="match status" value="1"/>
</dbReference>
<dbReference type="GO" id="GO:0003796">
    <property type="term" value="F:lysozyme activity"/>
    <property type="evidence" value="ECO:0007669"/>
    <property type="project" value="UniProtKB-EC"/>
</dbReference>
<evidence type="ECO:0000259" key="10">
    <source>
        <dbReference type="PROSITE" id="PS50835"/>
    </source>
</evidence>
<evidence type="ECO:0000256" key="2">
    <source>
        <dbReference type="ARBA" id="ARBA00008902"/>
    </source>
</evidence>
<evidence type="ECO:0000256" key="8">
    <source>
        <dbReference type="SAM" id="Phobius"/>
    </source>
</evidence>
<dbReference type="GO" id="GO:0050830">
    <property type="term" value="P:defense response to Gram-positive bacterium"/>
    <property type="evidence" value="ECO:0007669"/>
    <property type="project" value="TreeGrafter"/>
</dbReference>
<dbReference type="SMART" id="SM00406">
    <property type="entry name" value="IGv"/>
    <property type="match status" value="1"/>
</dbReference>
<keyword evidence="5" id="KW-0929">Antimicrobial</keyword>
<dbReference type="InterPro" id="IPR013106">
    <property type="entry name" value="Ig_V-set"/>
</dbReference>
<reference evidence="11" key="1">
    <citation type="submission" date="2016-05" db="EMBL/GenBank/DDBJ databases">
        <authorList>
            <person name="Lavstsen T."/>
            <person name="Jespersen J.S."/>
        </authorList>
    </citation>
    <scope>NUCLEOTIDE SEQUENCE</scope>
    <source>
        <tissue evidence="11">Brain</tissue>
    </source>
</reference>
<dbReference type="PRINTS" id="PR00749">
    <property type="entry name" value="LYSOZYMEG"/>
</dbReference>
<dbReference type="InterPro" id="IPR036179">
    <property type="entry name" value="Ig-like_dom_sf"/>
</dbReference>
<name>A0A1A8NLI4_9TELE</name>
<evidence type="ECO:0000313" key="11">
    <source>
        <dbReference type="EMBL" id="SBR69873.1"/>
    </source>
</evidence>
<keyword evidence="6" id="KW-0326">Glycosidase</keyword>
<feature type="signal peptide" evidence="9">
    <location>
        <begin position="1"/>
        <end position="20"/>
    </location>
</feature>
<dbReference type="SUPFAM" id="SSF53955">
    <property type="entry name" value="Lysozyme-like"/>
    <property type="match status" value="1"/>
</dbReference>
<dbReference type="EMBL" id="HAEH01002895">
    <property type="protein sequence ID" value="SBR69873.1"/>
    <property type="molecule type" value="Transcribed_RNA"/>
</dbReference>
<feature type="transmembrane region" description="Helical" evidence="8">
    <location>
        <begin position="233"/>
        <end position="256"/>
    </location>
</feature>
<dbReference type="PROSITE" id="PS50835">
    <property type="entry name" value="IG_LIKE"/>
    <property type="match status" value="1"/>
</dbReference>
<dbReference type="Pfam" id="PF07686">
    <property type="entry name" value="V-set"/>
    <property type="match status" value="1"/>
</dbReference>
<dbReference type="PANTHER" id="PTHR31698:SF8">
    <property type="entry name" value="LYSOZYME G-RELATED"/>
    <property type="match status" value="1"/>
</dbReference>
<keyword evidence="8" id="KW-0472">Membrane</keyword>
<keyword evidence="8" id="KW-0812">Transmembrane</keyword>
<evidence type="ECO:0000256" key="7">
    <source>
        <dbReference type="ARBA" id="ARBA00031262"/>
    </source>
</evidence>
<comment type="similarity">
    <text evidence="2">Belongs to the glycosyl hydrolase 23 family.</text>
</comment>
<evidence type="ECO:0000256" key="3">
    <source>
        <dbReference type="ARBA" id="ARBA00012732"/>
    </source>
</evidence>
<dbReference type="GO" id="GO:0031640">
    <property type="term" value="P:killing of cells of another organism"/>
    <property type="evidence" value="ECO:0007669"/>
    <property type="project" value="UniProtKB-KW"/>
</dbReference>
<evidence type="ECO:0000256" key="1">
    <source>
        <dbReference type="ARBA" id="ARBA00000632"/>
    </source>
</evidence>
<dbReference type="PANTHER" id="PTHR31698">
    <property type="entry name" value="LYSOZYME G FAMILY MEMBER"/>
    <property type="match status" value="1"/>
</dbReference>
<feature type="domain" description="Ig-like" evidence="10">
    <location>
        <begin position="25"/>
        <end position="123"/>
    </location>
</feature>
<evidence type="ECO:0000256" key="6">
    <source>
        <dbReference type="ARBA" id="ARBA00023295"/>
    </source>
</evidence>
<gene>
    <name evidence="11" type="primary">Nfu_g_1_012687</name>
</gene>
<proteinExistence type="inferred from homology"/>
<dbReference type="GO" id="GO:0009253">
    <property type="term" value="P:peptidoglycan catabolic process"/>
    <property type="evidence" value="ECO:0007669"/>
    <property type="project" value="InterPro"/>
</dbReference>
<dbReference type="AlphaFoldDB" id="A0A1A8NLI4"/>
<dbReference type="InterPro" id="IPR002152">
    <property type="entry name" value="Glyco_hydro_23"/>
</dbReference>
<keyword evidence="5" id="KW-0081">Bacteriolytic enzyme</keyword>
<dbReference type="InterPro" id="IPR013783">
    <property type="entry name" value="Ig-like_fold"/>
</dbReference>
<dbReference type="EC" id="3.2.1.17" evidence="3"/>
<evidence type="ECO:0000256" key="4">
    <source>
        <dbReference type="ARBA" id="ARBA00016485"/>
    </source>
</evidence>
<dbReference type="InterPro" id="IPR003599">
    <property type="entry name" value="Ig_sub"/>
</dbReference>
<feature type="chain" id="PRO_5008375795" description="Lysozyme g" evidence="9">
    <location>
        <begin position="21"/>
        <end position="482"/>
    </location>
</feature>
<evidence type="ECO:0000256" key="5">
    <source>
        <dbReference type="ARBA" id="ARBA00022638"/>
    </source>
</evidence>
<dbReference type="SMART" id="SM00409">
    <property type="entry name" value="IG"/>
    <property type="match status" value="1"/>
</dbReference>